<feature type="domain" description="C2H2-type" evidence="7">
    <location>
        <begin position="915"/>
        <end position="942"/>
    </location>
</feature>
<feature type="domain" description="C2H2-type" evidence="7">
    <location>
        <begin position="943"/>
        <end position="970"/>
    </location>
</feature>
<dbReference type="InterPro" id="IPR036236">
    <property type="entry name" value="Znf_C2H2_sf"/>
</dbReference>
<feature type="domain" description="C2H2-type" evidence="7">
    <location>
        <begin position="586"/>
        <end position="608"/>
    </location>
</feature>
<dbReference type="FunFam" id="3.30.160.60:FF:002343">
    <property type="entry name" value="Zinc finger protein 33A"/>
    <property type="match status" value="1"/>
</dbReference>
<name>A0ABD0XG34_UMBPY</name>
<comment type="caution">
    <text evidence="8">The sequence shown here is derived from an EMBL/GenBank/DDBJ whole genome shotgun (WGS) entry which is preliminary data.</text>
</comment>
<dbReference type="PANTHER" id="PTHR24379">
    <property type="entry name" value="KRAB AND ZINC FINGER DOMAIN-CONTAINING"/>
    <property type="match status" value="1"/>
</dbReference>
<dbReference type="InterPro" id="IPR029400">
    <property type="entry name" value="TINF2_N"/>
</dbReference>
<feature type="domain" description="C2H2-type" evidence="7">
    <location>
        <begin position="624"/>
        <end position="646"/>
    </location>
</feature>
<feature type="compositionally biased region" description="Basic and acidic residues" evidence="6">
    <location>
        <begin position="820"/>
        <end position="832"/>
    </location>
</feature>
<evidence type="ECO:0000256" key="4">
    <source>
        <dbReference type="ARBA" id="ARBA00022833"/>
    </source>
</evidence>
<evidence type="ECO:0000256" key="1">
    <source>
        <dbReference type="ARBA" id="ARBA00022723"/>
    </source>
</evidence>
<evidence type="ECO:0000256" key="3">
    <source>
        <dbReference type="ARBA" id="ARBA00022771"/>
    </source>
</evidence>
<keyword evidence="1" id="KW-0479">Metal-binding</keyword>
<feature type="domain" description="C2H2-type" evidence="7">
    <location>
        <begin position="737"/>
        <end position="765"/>
    </location>
</feature>
<feature type="region of interest" description="Disordered" evidence="6">
    <location>
        <begin position="820"/>
        <end position="879"/>
    </location>
</feature>
<feature type="domain" description="C2H2-type" evidence="7">
    <location>
        <begin position="359"/>
        <end position="386"/>
    </location>
</feature>
<feature type="region of interest" description="Disordered" evidence="6">
    <location>
        <begin position="264"/>
        <end position="293"/>
    </location>
</feature>
<dbReference type="GO" id="GO:0008270">
    <property type="term" value="F:zinc ion binding"/>
    <property type="evidence" value="ECO:0007669"/>
    <property type="project" value="UniProtKB-KW"/>
</dbReference>
<keyword evidence="2" id="KW-0677">Repeat</keyword>
<dbReference type="SMART" id="SM00355">
    <property type="entry name" value="ZnF_C2H2"/>
    <property type="match status" value="17"/>
</dbReference>
<feature type="domain" description="C2H2-type" evidence="7">
    <location>
        <begin position="557"/>
        <end position="584"/>
    </location>
</feature>
<evidence type="ECO:0000313" key="8">
    <source>
        <dbReference type="EMBL" id="KAL0984418.1"/>
    </source>
</evidence>
<dbReference type="Pfam" id="PF13894">
    <property type="entry name" value="zf-C2H2_4"/>
    <property type="match status" value="1"/>
</dbReference>
<feature type="domain" description="C2H2-type" evidence="7">
    <location>
        <begin position="648"/>
        <end position="681"/>
    </location>
</feature>
<dbReference type="SUPFAM" id="SSF57667">
    <property type="entry name" value="beta-beta-alpha zinc fingers"/>
    <property type="match status" value="5"/>
</dbReference>
<feature type="domain" description="C2H2-type" evidence="7">
    <location>
        <begin position="971"/>
        <end position="998"/>
    </location>
</feature>
<dbReference type="EMBL" id="JAGEUA010000004">
    <property type="protein sequence ID" value="KAL0984418.1"/>
    <property type="molecule type" value="Genomic_DNA"/>
</dbReference>
<dbReference type="Pfam" id="PF00096">
    <property type="entry name" value="zf-C2H2"/>
    <property type="match status" value="2"/>
</dbReference>
<dbReference type="AlphaFoldDB" id="A0ABD0XG34"/>
<dbReference type="PROSITE" id="PS00028">
    <property type="entry name" value="ZINC_FINGER_C2H2_1"/>
    <property type="match status" value="9"/>
</dbReference>
<dbReference type="CDD" id="cd11657">
    <property type="entry name" value="TIN2_N"/>
    <property type="match status" value="1"/>
</dbReference>
<dbReference type="Proteomes" id="UP001557470">
    <property type="component" value="Unassembled WGS sequence"/>
</dbReference>
<sequence length="999" mass="115440">MQNHPQKDEDTHLPLSSLRLYVPPLQLVSAALWQVVRHRVIMDYGLVEEFVSTVLEVVPKLMSYRERVQLIMGLRAQLVLELFRTDQLADTETIQPHLNRVRSCVITHRENEVPDPEVETSESNFLKLVQILLEDPVEKENFFQNVFLEEFGSTFDSALQSLMWEFLTRLEKLLPAPTLEQTASCISLDHYMLEDCVQSVCQPDPLKTLLQYHINTYDYVDTNALSSVDNHILSSLSLSPSPLETSKLFDSEVKPETLQGFLNVQSPASSDKSDLNTPLNQPQTDSGQENLEGSLNKVQDSSSFSTFHLQSRVLLHRMDITGIPLPVNFPTLKEKMTQYSSTPDMSQTTEPSNRSKRVKRCSLCAKTFIEAEDLTAHIMSHTEPSPYQCTKCFEGFEDQDGFQKHQQTGCEDAAELEEDNLLTASYEDEIEKFQPPCISAPSPTALKVWPTRPRSSKKWKCLLCHKKYTTVYAMRQHQIFKHDQLLYQCCKCEEHFKSKCILREHMAESHPSSSSKPRTCYLCNSTFTSLYLMKKHLKSQHDMLLHQYRKTNRKTEFSCVGCSKKFDERCHLSEHIKMCLAAKDLLSCFLCKKTFVEPNRLKAHMKYHERMNLKEPKHVVNRLHTCCMCDQSFIFVRELKAHWRSHMFQCTQCMQKFTLQEDLQKHLQQVQEVAAQVGEPDKDVDEGMEISLSQESNAYLVQRYSSRARTCRLCHNTFNHPSAMRTHLKSKHAQLPYQCIYCKENFKKKLYLNEHRKECNPGLFPKQPIKMRTCHLCQKTFHSFFGIRKHLKTQHGLLPYQCTDCGKDFLKKRYLSAHKKDCSPRPHQDLRDSSGAGEPNEHTGEIEPANGGSSMASSGIETEHPQSPNTLNQNVTTSVTPPTQKTFLCEVCGKGFQMLSRMKEHIRAHTGERPFHCRDCGKGFSRKRSLKRHRLIHREGRPFLCTDCGKCFTEEKSLKSHQLLHTGERPFVCTLCNASYLTKKHLQRHMKKHFFEKHS</sequence>
<keyword evidence="3 5" id="KW-0863">Zinc-finger</keyword>
<dbReference type="Pfam" id="PF14973">
    <property type="entry name" value="TINF2_N"/>
    <property type="match status" value="1"/>
</dbReference>
<protein>
    <recommendedName>
        <fullName evidence="7">C2H2-type domain-containing protein</fullName>
    </recommendedName>
</protein>
<dbReference type="PANTHER" id="PTHR24379:SF127">
    <property type="entry name" value="BLOODY FINGERS-RELATED"/>
    <property type="match status" value="1"/>
</dbReference>
<gene>
    <name evidence="8" type="ORF">UPYG_G00141170</name>
</gene>
<evidence type="ECO:0000256" key="2">
    <source>
        <dbReference type="ARBA" id="ARBA00022737"/>
    </source>
</evidence>
<keyword evidence="9" id="KW-1185">Reference proteome</keyword>
<feature type="compositionally biased region" description="Polar residues" evidence="6">
    <location>
        <begin position="851"/>
        <end position="879"/>
    </location>
</feature>
<dbReference type="PROSITE" id="PS50157">
    <property type="entry name" value="ZINC_FINGER_C2H2_2"/>
    <property type="match status" value="12"/>
</dbReference>
<proteinExistence type="predicted"/>
<evidence type="ECO:0000259" key="7">
    <source>
        <dbReference type="PROSITE" id="PS50157"/>
    </source>
</evidence>
<evidence type="ECO:0000313" key="9">
    <source>
        <dbReference type="Proteomes" id="UP001557470"/>
    </source>
</evidence>
<keyword evidence="4" id="KW-0862">Zinc</keyword>
<dbReference type="Gene3D" id="3.30.160.60">
    <property type="entry name" value="Classic Zinc Finger"/>
    <property type="match status" value="10"/>
</dbReference>
<evidence type="ECO:0000256" key="5">
    <source>
        <dbReference type="PROSITE-ProRule" id="PRU00042"/>
    </source>
</evidence>
<feature type="domain" description="C2H2-type" evidence="7">
    <location>
        <begin position="800"/>
        <end position="832"/>
    </location>
</feature>
<feature type="domain" description="C2H2-type" evidence="7">
    <location>
        <begin position="887"/>
        <end position="914"/>
    </location>
</feature>
<evidence type="ECO:0000256" key="6">
    <source>
        <dbReference type="SAM" id="MobiDB-lite"/>
    </source>
</evidence>
<dbReference type="FunFam" id="3.30.160.60:FF:000706">
    <property type="entry name" value="Zinc finger protein"/>
    <property type="match status" value="1"/>
</dbReference>
<feature type="domain" description="C2H2-type" evidence="7">
    <location>
        <begin position="487"/>
        <end position="515"/>
    </location>
</feature>
<organism evidence="8 9">
    <name type="scientific">Umbra pygmaea</name>
    <name type="common">Eastern mudminnow</name>
    <dbReference type="NCBI Taxonomy" id="75934"/>
    <lineage>
        <taxon>Eukaryota</taxon>
        <taxon>Metazoa</taxon>
        <taxon>Chordata</taxon>
        <taxon>Craniata</taxon>
        <taxon>Vertebrata</taxon>
        <taxon>Euteleostomi</taxon>
        <taxon>Actinopterygii</taxon>
        <taxon>Neopterygii</taxon>
        <taxon>Teleostei</taxon>
        <taxon>Protacanthopterygii</taxon>
        <taxon>Esociformes</taxon>
        <taxon>Umbridae</taxon>
        <taxon>Umbra</taxon>
    </lineage>
</organism>
<dbReference type="FunFam" id="3.30.160.60:FF:000446">
    <property type="entry name" value="Zinc finger protein"/>
    <property type="match status" value="1"/>
</dbReference>
<accession>A0ABD0XG34</accession>
<reference evidence="8 9" key="1">
    <citation type="submission" date="2024-06" db="EMBL/GenBank/DDBJ databases">
        <authorList>
            <person name="Pan Q."/>
            <person name="Wen M."/>
            <person name="Jouanno E."/>
            <person name="Zahm M."/>
            <person name="Klopp C."/>
            <person name="Cabau C."/>
            <person name="Louis A."/>
            <person name="Berthelot C."/>
            <person name="Parey E."/>
            <person name="Roest Crollius H."/>
            <person name="Montfort J."/>
            <person name="Robinson-Rechavi M."/>
            <person name="Bouchez O."/>
            <person name="Lampietro C."/>
            <person name="Lopez Roques C."/>
            <person name="Donnadieu C."/>
            <person name="Postlethwait J."/>
            <person name="Bobe J."/>
            <person name="Verreycken H."/>
            <person name="Guiguen Y."/>
        </authorList>
    </citation>
    <scope>NUCLEOTIDE SEQUENCE [LARGE SCALE GENOMIC DNA]</scope>
    <source>
        <strain evidence="8">Up_M1</strain>
        <tissue evidence="8">Testis</tissue>
    </source>
</reference>
<dbReference type="InterPro" id="IPR013087">
    <property type="entry name" value="Znf_C2H2_type"/>
</dbReference>